<dbReference type="AlphaFoldDB" id="A0A1X9YSX8"/>
<keyword evidence="3 6" id="KW-0812">Transmembrane</keyword>
<evidence type="ECO:0000256" key="3">
    <source>
        <dbReference type="ARBA" id="ARBA00022692"/>
    </source>
</evidence>
<feature type="domain" description="ABC-type uncharacterised transport system" evidence="7">
    <location>
        <begin position="447"/>
        <end position="679"/>
    </location>
</feature>
<dbReference type="OrthoDB" id="609779at2"/>
<dbReference type="InterPro" id="IPR051449">
    <property type="entry name" value="ABC-2_transporter_component"/>
</dbReference>
<keyword evidence="9" id="KW-1185">Reference proteome</keyword>
<dbReference type="EMBL" id="CP021235">
    <property type="protein sequence ID" value="ARS36006.1"/>
    <property type="molecule type" value="Genomic_DNA"/>
</dbReference>
<dbReference type="InterPro" id="IPR019196">
    <property type="entry name" value="ABC_transp_unknown"/>
</dbReference>
<dbReference type="KEGG" id="pact:CA264_11485"/>
<keyword evidence="2" id="KW-1003">Cell membrane</keyword>
<dbReference type="PANTHER" id="PTHR30294:SF29">
    <property type="entry name" value="MULTIDRUG ABC TRANSPORTER PERMEASE YBHS-RELATED"/>
    <property type="match status" value="1"/>
</dbReference>
<feature type="transmembrane region" description="Helical" evidence="6">
    <location>
        <begin position="56"/>
        <end position="79"/>
    </location>
</feature>
<reference evidence="9" key="1">
    <citation type="submission" date="2017-05" db="EMBL/GenBank/DDBJ databases">
        <authorList>
            <person name="Ray J."/>
            <person name="Price M."/>
            <person name="Deutschbauer A."/>
        </authorList>
    </citation>
    <scope>NUCLEOTIDE SEQUENCE [LARGE SCALE GENOMIC DNA]</scope>
    <source>
        <strain evidence="9">DSM 19842</strain>
    </source>
</reference>
<feature type="transmembrane region" description="Helical" evidence="6">
    <location>
        <begin position="117"/>
        <end position="139"/>
    </location>
</feature>
<accession>A0A1X9YSX8</accession>
<protein>
    <submittedName>
        <fullName evidence="8">ABC transporter</fullName>
    </submittedName>
</protein>
<evidence type="ECO:0000256" key="2">
    <source>
        <dbReference type="ARBA" id="ARBA00022475"/>
    </source>
</evidence>
<feature type="transmembrane region" description="Helical" evidence="6">
    <location>
        <begin position="728"/>
        <end position="750"/>
    </location>
</feature>
<evidence type="ECO:0000259" key="7">
    <source>
        <dbReference type="Pfam" id="PF09822"/>
    </source>
</evidence>
<keyword evidence="5 6" id="KW-0472">Membrane</keyword>
<keyword evidence="4 6" id="KW-1133">Transmembrane helix</keyword>
<proteinExistence type="predicted"/>
<organism evidence="8 9">
    <name type="scientific">Pontibacter actiniarum</name>
    <dbReference type="NCBI Taxonomy" id="323450"/>
    <lineage>
        <taxon>Bacteria</taxon>
        <taxon>Pseudomonadati</taxon>
        <taxon>Bacteroidota</taxon>
        <taxon>Cytophagia</taxon>
        <taxon>Cytophagales</taxon>
        <taxon>Hymenobacteraceae</taxon>
        <taxon>Pontibacter</taxon>
    </lineage>
</organism>
<feature type="transmembrane region" description="Helical" evidence="6">
    <location>
        <begin position="12"/>
        <end position="36"/>
    </location>
</feature>
<dbReference type="Proteomes" id="UP000266292">
    <property type="component" value="Chromosome"/>
</dbReference>
<comment type="subcellular location">
    <subcellularLocation>
        <location evidence="1">Cell membrane</location>
        <topology evidence="1">Multi-pass membrane protein</topology>
    </subcellularLocation>
</comment>
<dbReference type="GO" id="GO:0005886">
    <property type="term" value="C:plasma membrane"/>
    <property type="evidence" value="ECO:0007669"/>
    <property type="project" value="UniProtKB-SubCell"/>
</dbReference>
<dbReference type="Pfam" id="PF12679">
    <property type="entry name" value="ABC2_membrane_2"/>
    <property type="match status" value="1"/>
</dbReference>
<feature type="transmembrane region" description="Helical" evidence="6">
    <location>
        <begin position="258"/>
        <end position="276"/>
    </location>
</feature>
<evidence type="ECO:0000256" key="1">
    <source>
        <dbReference type="ARBA" id="ARBA00004651"/>
    </source>
</evidence>
<evidence type="ECO:0000256" key="4">
    <source>
        <dbReference type="ARBA" id="ARBA00022989"/>
    </source>
</evidence>
<feature type="transmembrane region" description="Helical" evidence="6">
    <location>
        <begin position="176"/>
        <end position="196"/>
    </location>
</feature>
<evidence type="ECO:0000313" key="9">
    <source>
        <dbReference type="Proteomes" id="UP000266292"/>
    </source>
</evidence>
<feature type="transmembrane region" description="Helical" evidence="6">
    <location>
        <begin position="145"/>
        <end position="164"/>
    </location>
</feature>
<gene>
    <name evidence="8" type="ORF">CA264_11485</name>
</gene>
<feature type="transmembrane region" description="Helical" evidence="6">
    <location>
        <begin position="228"/>
        <end position="246"/>
    </location>
</feature>
<evidence type="ECO:0000256" key="5">
    <source>
        <dbReference type="ARBA" id="ARBA00023136"/>
    </source>
</evidence>
<dbReference type="STRING" id="709015.GCA_000472485_02318"/>
<dbReference type="Pfam" id="PF09822">
    <property type="entry name" value="ABC_transp_aux"/>
    <property type="match status" value="1"/>
</dbReference>
<dbReference type="RefSeq" id="WP_025607299.1">
    <property type="nucleotide sequence ID" value="NZ_CP021235.1"/>
</dbReference>
<evidence type="ECO:0000256" key="6">
    <source>
        <dbReference type="SAM" id="Phobius"/>
    </source>
</evidence>
<evidence type="ECO:0000313" key="8">
    <source>
        <dbReference type="EMBL" id="ARS36006.1"/>
    </source>
</evidence>
<dbReference type="GO" id="GO:0140359">
    <property type="term" value="F:ABC-type transporter activity"/>
    <property type="evidence" value="ECO:0007669"/>
    <property type="project" value="InterPro"/>
</dbReference>
<sequence length="755" mass="83779">MKKIRRIARLELSLLFYSPIAWILLIIFIIQCGITFTGLIEAREATQQLGNPLNNLTILVFGGSEGFFSTVQHKLYLYIPLLTMGLMSREISSGSIKLLLSSPVTNREIILGKFAAMLAYGLLLVLVLLGILVAGLFSIDALDVKFVLGGILGLYLLMCAYSAIGLFMSSLTSYQVVAAISTLALFALLSFIGTVGQSTDFVRDITYWISIDGRADNFINGLVSSKDIIYFLLVIFLFLTLTIMRLNSGRETSSPMILGGRYGLLVASVLAIGYFSSLPQFTGYYDTTRFKERTLTENSKELLKQLDKPVKITTYVNVINGFAHLGSPKFRIFDLKQFDQYTRFLPDLEMNYISYYDSTYSARDFSGKTLPEQAHKYALAFGFDFDRVLAPEEIRKQINLVPEQNLFVRMVEYNGRRTPLRMFFDMLTYPQEAEISAALKRLMVDAPVVGVLTGNEERSILKKGDRDYKEVTNALSSRGSLINQGFKVETISLADSAGLPQNLAALVVADPIEAYTAEQIEQLAAYLDTGGNLLLAAEPGKQSLLNPLAAKLGVRFEYGKLLHESKELDLDLVQAHVSPKATAFTSGITSKDVVSLPGAVVLCYTPTGGFNATPVLVTDKQRAWNKTEPFNLETDSVAFRPGVDKRLTAPVALALTRQIAGKEQKVMVLGDADFMSNGELGRYNLRTKNFEFTINTFKWFSNGEFPVDTSRPQAIDNKILVTQAQLSWLQLIFLALLPVSLGTFGALTLIRRKRN</sequence>
<name>A0A1X9YSX8_9BACT</name>
<dbReference type="PANTHER" id="PTHR30294">
    <property type="entry name" value="MEMBRANE COMPONENT OF ABC TRANSPORTER YHHJ-RELATED"/>
    <property type="match status" value="1"/>
</dbReference>